<dbReference type="EMBL" id="LAZR01001056">
    <property type="protein sequence ID" value="KKN51604.1"/>
    <property type="molecule type" value="Genomic_DNA"/>
</dbReference>
<dbReference type="SUPFAM" id="SSF55785">
    <property type="entry name" value="PYP-like sensor domain (PAS domain)"/>
    <property type="match status" value="2"/>
</dbReference>
<keyword evidence="4" id="KW-0808">Transferase</keyword>
<keyword evidence="5" id="KW-0418">Kinase</keyword>
<evidence type="ECO:0000259" key="8">
    <source>
        <dbReference type="PROSITE" id="PS50112"/>
    </source>
</evidence>
<dbReference type="PANTHER" id="PTHR43304">
    <property type="entry name" value="PHYTOCHROME-LIKE PROTEIN CPH1"/>
    <property type="match status" value="1"/>
</dbReference>
<dbReference type="InterPro" id="IPR000014">
    <property type="entry name" value="PAS"/>
</dbReference>
<dbReference type="PANTHER" id="PTHR43304:SF1">
    <property type="entry name" value="PAC DOMAIN-CONTAINING PROTEIN"/>
    <property type="match status" value="1"/>
</dbReference>
<evidence type="ECO:0000256" key="3">
    <source>
        <dbReference type="ARBA" id="ARBA00022553"/>
    </source>
</evidence>
<dbReference type="SMART" id="SM00091">
    <property type="entry name" value="PAS"/>
    <property type="match status" value="2"/>
</dbReference>
<dbReference type="InterPro" id="IPR036890">
    <property type="entry name" value="HATPase_C_sf"/>
</dbReference>
<dbReference type="SUPFAM" id="SSF47384">
    <property type="entry name" value="Homodimeric domain of signal transducing histidine kinase"/>
    <property type="match status" value="1"/>
</dbReference>
<dbReference type="PROSITE" id="PS50113">
    <property type="entry name" value="PAC"/>
    <property type="match status" value="2"/>
</dbReference>
<dbReference type="FunFam" id="3.30.565.10:FF:000006">
    <property type="entry name" value="Sensor histidine kinase WalK"/>
    <property type="match status" value="1"/>
</dbReference>
<feature type="domain" description="Histidine kinase" evidence="7">
    <location>
        <begin position="276"/>
        <end position="498"/>
    </location>
</feature>
<dbReference type="SMART" id="SM00387">
    <property type="entry name" value="HATPase_c"/>
    <property type="match status" value="1"/>
</dbReference>
<dbReference type="InterPro" id="IPR052162">
    <property type="entry name" value="Sensor_kinase/Photoreceptor"/>
</dbReference>
<dbReference type="Gene3D" id="3.30.450.20">
    <property type="entry name" value="PAS domain"/>
    <property type="match status" value="2"/>
</dbReference>
<feature type="domain" description="PAC" evidence="9">
    <location>
        <begin position="214"/>
        <end position="265"/>
    </location>
</feature>
<gene>
    <name evidence="10" type="ORF">LCGC14_0620950</name>
</gene>
<dbReference type="InterPro" id="IPR013655">
    <property type="entry name" value="PAS_fold_3"/>
</dbReference>
<dbReference type="CDD" id="cd00082">
    <property type="entry name" value="HisKA"/>
    <property type="match status" value="1"/>
</dbReference>
<evidence type="ECO:0000256" key="4">
    <source>
        <dbReference type="ARBA" id="ARBA00022679"/>
    </source>
</evidence>
<dbReference type="Pfam" id="PF02518">
    <property type="entry name" value="HATPase_c"/>
    <property type="match status" value="1"/>
</dbReference>
<dbReference type="SUPFAM" id="SSF55874">
    <property type="entry name" value="ATPase domain of HSP90 chaperone/DNA topoisomerase II/histidine kinase"/>
    <property type="match status" value="1"/>
</dbReference>
<dbReference type="AlphaFoldDB" id="A0A0F9R9T8"/>
<evidence type="ECO:0000259" key="7">
    <source>
        <dbReference type="PROSITE" id="PS50109"/>
    </source>
</evidence>
<dbReference type="CDD" id="cd00130">
    <property type="entry name" value="PAS"/>
    <property type="match status" value="2"/>
</dbReference>
<dbReference type="EC" id="2.7.13.3" evidence="2"/>
<evidence type="ECO:0000313" key="10">
    <source>
        <dbReference type="EMBL" id="KKN51604.1"/>
    </source>
</evidence>
<dbReference type="NCBIfam" id="TIGR00229">
    <property type="entry name" value="sensory_box"/>
    <property type="match status" value="2"/>
</dbReference>
<evidence type="ECO:0000256" key="2">
    <source>
        <dbReference type="ARBA" id="ARBA00012438"/>
    </source>
</evidence>
<dbReference type="InterPro" id="IPR000700">
    <property type="entry name" value="PAS-assoc_C"/>
</dbReference>
<keyword evidence="3" id="KW-0597">Phosphoprotein</keyword>
<evidence type="ECO:0000259" key="9">
    <source>
        <dbReference type="PROSITE" id="PS50113"/>
    </source>
</evidence>
<dbReference type="InterPro" id="IPR036097">
    <property type="entry name" value="HisK_dim/P_sf"/>
</dbReference>
<protein>
    <recommendedName>
        <fullName evidence="2">histidine kinase</fullName>
        <ecNumber evidence="2">2.7.13.3</ecNumber>
    </recommendedName>
</protein>
<sequence length="499" mass="57531">MSGLNEKDSINLSFNSSEKKYQRIISNILDVIMEIDLNGQFIYFSPQVYDVLGYQPDELIGSDGIKIVHPEDASLLMDTIRDVIKTEKIMSVEYRALHKAGHYVYVLTKGGIIRDDGRRKILAVLRDVSERKEAEKKLKESEEKYQLITNNINDLISIFNQNFETEYRNDPVHQALLGYTPDELNNRNLLEFVHPEDRRHLIKIIRTGFKVGEGEGEFRFRKKSGDFVWLETKGRVFKDKDGENKALLISRDITNRKRVVQELKDLNDLKSEFLRRASHELKTPLISIKGFAELIMKLHREKLDAEIITMLEEIDNGCIRLEQIIKDLIESSRLESSELELHPSIENLSFLIKFCLNELKGLVKSRNHKVHLNLEENIITNINKEQIYEVITNLLSNSIKYTPPNGDIYINTVLKDEKVIVSIRDNGIGFTEKELGRVFQQFGKIERYGLGLDIEIDGTGLGLHISKKIVEMHGGKIWIESDGRNRGCTAYFSLPINKE</sequence>
<dbReference type="PROSITE" id="PS50109">
    <property type="entry name" value="HIS_KIN"/>
    <property type="match status" value="1"/>
</dbReference>
<dbReference type="Pfam" id="PF00512">
    <property type="entry name" value="HisKA"/>
    <property type="match status" value="1"/>
</dbReference>
<name>A0A0F9R9T8_9ZZZZ</name>
<reference evidence="10" key="1">
    <citation type="journal article" date="2015" name="Nature">
        <title>Complex archaea that bridge the gap between prokaryotes and eukaryotes.</title>
        <authorList>
            <person name="Spang A."/>
            <person name="Saw J.H."/>
            <person name="Jorgensen S.L."/>
            <person name="Zaremba-Niedzwiedzka K."/>
            <person name="Martijn J."/>
            <person name="Lind A.E."/>
            <person name="van Eijk R."/>
            <person name="Schleper C."/>
            <person name="Guy L."/>
            <person name="Ettema T.J."/>
        </authorList>
    </citation>
    <scope>NUCLEOTIDE SEQUENCE</scope>
</reference>
<dbReference type="Pfam" id="PF08447">
    <property type="entry name" value="PAS_3"/>
    <property type="match status" value="2"/>
</dbReference>
<dbReference type="GO" id="GO:0000155">
    <property type="term" value="F:phosphorelay sensor kinase activity"/>
    <property type="evidence" value="ECO:0007669"/>
    <property type="project" value="InterPro"/>
</dbReference>
<feature type="domain" description="PAS" evidence="8">
    <location>
        <begin position="141"/>
        <end position="212"/>
    </location>
</feature>
<accession>A0A0F9R9T8</accession>
<evidence type="ECO:0000256" key="6">
    <source>
        <dbReference type="SAM" id="Coils"/>
    </source>
</evidence>
<comment type="caution">
    <text evidence="10">The sequence shown here is derived from an EMBL/GenBank/DDBJ whole genome shotgun (WGS) entry which is preliminary data.</text>
</comment>
<feature type="coiled-coil region" evidence="6">
    <location>
        <begin position="124"/>
        <end position="151"/>
    </location>
</feature>
<proteinExistence type="predicted"/>
<feature type="domain" description="PAC" evidence="9">
    <location>
        <begin position="90"/>
        <end position="140"/>
    </location>
</feature>
<feature type="domain" description="PAS" evidence="8">
    <location>
        <begin position="17"/>
        <end position="87"/>
    </location>
</feature>
<keyword evidence="6" id="KW-0175">Coiled coil</keyword>
<dbReference type="Gene3D" id="3.30.565.10">
    <property type="entry name" value="Histidine kinase-like ATPase, C-terminal domain"/>
    <property type="match status" value="1"/>
</dbReference>
<dbReference type="InterPro" id="IPR001610">
    <property type="entry name" value="PAC"/>
</dbReference>
<dbReference type="SMART" id="SM00388">
    <property type="entry name" value="HisKA"/>
    <property type="match status" value="1"/>
</dbReference>
<dbReference type="PRINTS" id="PR00344">
    <property type="entry name" value="BCTRLSENSOR"/>
</dbReference>
<dbReference type="Gene3D" id="1.10.287.130">
    <property type="match status" value="1"/>
</dbReference>
<dbReference type="InterPro" id="IPR003594">
    <property type="entry name" value="HATPase_dom"/>
</dbReference>
<evidence type="ECO:0000256" key="5">
    <source>
        <dbReference type="ARBA" id="ARBA00022777"/>
    </source>
</evidence>
<evidence type="ECO:0000256" key="1">
    <source>
        <dbReference type="ARBA" id="ARBA00000085"/>
    </source>
</evidence>
<dbReference type="InterPro" id="IPR003661">
    <property type="entry name" value="HisK_dim/P_dom"/>
</dbReference>
<dbReference type="InterPro" id="IPR005467">
    <property type="entry name" value="His_kinase_dom"/>
</dbReference>
<comment type="catalytic activity">
    <reaction evidence="1">
        <text>ATP + protein L-histidine = ADP + protein N-phospho-L-histidine.</text>
        <dbReference type="EC" id="2.7.13.3"/>
    </reaction>
</comment>
<dbReference type="CDD" id="cd00075">
    <property type="entry name" value="HATPase"/>
    <property type="match status" value="1"/>
</dbReference>
<dbReference type="PROSITE" id="PS50112">
    <property type="entry name" value="PAS"/>
    <property type="match status" value="2"/>
</dbReference>
<dbReference type="InterPro" id="IPR035965">
    <property type="entry name" value="PAS-like_dom_sf"/>
</dbReference>
<organism evidence="10">
    <name type="scientific">marine sediment metagenome</name>
    <dbReference type="NCBI Taxonomy" id="412755"/>
    <lineage>
        <taxon>unclassified sequences</taxon>
        <taxon>metagenomes</taxon>
        <taxon>ecological metagenomes</taxon>
    </lineage>
</organism>
<dbReference type="SMART" id="SM00086">
    <property type="entry name" value="PAC"/>
    <property type="match status" value="2"/>
</dbReference>
<dbReference type="InterPro" id="IPR004358">
    <property type="entry name" value="Sig_transdc_His_kin-like_C"/>
</dbReference>